<dbReference type="EMBL" id="CAJHNH020001779">
    <property type="protein sequence ID" value="CAG5124429.1"/>
    <property type="molecule type" value="Genomic_DNA"/>
</dbReference>
<dbReference type="SUPFAM" id="SSF53300">
    <property type="entry name" value="vWA-like"/>
    <property type="match status" value="1"/>
</dbReference>
<protein>
    <recommendedName>
        <fullName evidence="3">VWFA domain-containing protein</fullName>
    </recommendedName>
</protein>
<name>A0A8S3Z5M4_9EUPU</name>
<evidence type="ECO:0000313" key="2">
    <source>
        <dbReference type="Proteomes" id="UP000678393"/>
    </source>
</evidence>
<reference evidence="1" key="1">
    <citation type="submission" date="2021-04" db="EMBL/GenBank/DDBJ databases">
        <authorList>
            <consortium name="Molecular Ecology Group"/>
        </authorList>
    </citation>
    <scope>NUCLEOTIDE SEQUENCE</scope>
</reference>
<dbReference type="Gene3D" id="3.40.50.410">
    <property type="entry name" value="von Willebrand factor, type A domain"/>
    <property type="match status" value="1"/>
</dbReference>
<feature type="non-terminal residue" evidence="1">
    <location>
        <position position="1"/>
    </location>
</feature>
<dbReference type="InterPro" id="IPR036465">
    <property type="entry name" value="vWFA_dom_sf"/>
</dbReference>
<evidence type="ECO:0000313" key="1">
    <source>
        <dbReference type="EMBL" id="CAG5124429.1"/>
    </source>
</evidence>
<accession>A0A8S3Z5M4</accession>
<keyword evidence="2" id="KW-1185">Reference proteome</keyword>
<dbReference type="AlphaFoldDB" id="A0A8S3Z5M4"/>
<organism evidence="1 2">
    <name type="scientific">Candidula unifasciata</name>
    <dbReference type="NCBI Taxonomy" id="100452"/>
    <lineage>
        <taxon>Eukaryota</taxon>
        <taxon>Metazoa</taxon>
        <taxon>Spiralia</taxon>
        <taxon>Lophotrochozoa</taxon>
        <taxon>Mollusca</taxon>
        <taxon>Gastropoda</taxon>
        <taxon>Heterobranchia</taxon>
        <taxon>Euthyneura</taxon>
        <taxon>Panpulmonata</taxon>
        <taxon>Eupulmonata</taxon>
        <taxon>Stylommatophora</taxon>
        <taxon>Helicina</taxon>
        <taxon>Helicoidea</taxon>
        <taxon>Geomitridae</taxon>
        <taxon>Candidula</taxon>
    </lineage>
</organism>
<comment type="caution">
    <text evidence="1">The sequence shown here is derived from an EMBL/GenBank/DDBJ whole genome shotgun (WGS) entry which is preliminary data.</text>
</comment>
<dbReference type="OrthoDB" id="6132182at2759"/>
<gene>
    <name evidence="1" type="ORF">CUNI_LOCUS9987</name>
</gene>
<sequence>HFIHQLRPLNFDSIFSGDAPTKCDGGQADMLFILDSSGSIGFDDYSRQLKFAADLTGEFI</sequence>
<dbReference type="Proteomes" id="UP000678393">
    <property type="component" value="Unassembled WGS sequence"/>
</dbReference>
<evidence type="ECO:0008006" key="3">
    <source>
        <dbReference type="Google" id="ProtNLM"/>
    </source>
</evidence>
<proteinExistence type="predicted"/>
<feature type="non-terminal residue" evidence="1">
    <location>
        <position position="60"/>
    </location>
</feature>